<evidence type="ECO:0000256" key="1">
    <source>
        <dbReference type="SAM" id="MobiDB-lite"/>
    </source>
</evidence>
<accession>A0ABQ5RX57</accession>
<feature type="region of interest" description="Disordered" evidence="1">
    <location>
        <begin position="22"/>
        <end position="52"/>
    </location>
</feature>
<feature type="region of interest" description="Disordered" evidence="1">
    <location>
        <begin position="405"/>
        <end position="502"/>
    </location>
</feature>
<reference evidence="2 3" key="1">
    <citation type="journal article" date="2023" name="IScience">
        <title>Expanded male sex-determining region conserved during the evolution of homothallism in the green alga Volvox.</title>
        <authorList>
            <person name="Yamamoto K."/>
            <person name="Matsuzaki R."/>
            <person name="Mahakham W."/>
            <person name="Heman W."/>
            <person name="Sekimoto H."/>
            <person name="Kawachi M."/>
            <person name="Minakuchi Y."/>
            <person name="Toyoda A."/>
            <person name="Nozaki H."/>
        </authorList>
    </citation>
    <scope>NUCLEOTIDE SEQUENCE [LARGE SCALE GENOMIC DNA]</scope>
    <source>
        <strain evidence="2 3">NIES-4468</strain>
    </source>
</reference>
<dbReference type="EMBL" id="BSDZ01000011">
    <property type="protein sequence ID" value="GLI62120.1"/>
    <property type="molecule type" value="Genomic_DNA"/>
</dbReference>
<feature type="region of interest" description="Disordered" evidence="1">
    <location>
        <begin position="203"/>
        <end position="232"/>
    </location>
</feature>
<feature type="compositionally biased region" description="Pro residues" evidence="1">
    <location>
        <begin position="453"/>
        <end position="470"/>
    </location>
</feature>
<dbReference type="Proteomes" id="UP001165090">
    <property type="component" value="Unassembled WGS sequence"/>
</dbReference>
<name>A0ABQ5RX57_9CHLO</name>
<gene>
    <name evidence="2" type="ORF">VaNZ11_004654</name>
</gene>
<feature type="compositionally biased region" description="Low complexity" evidence="1">
    <location>
        <begin position="340"/>
        <end position="350"/>
    </location>
</feature>
<evidence type="ECO:0000313" key="3">
    <source>
        <dbReference type="Proteomes" id="UP001165090"/>
    </source>
</evidence>
<feature type="non-terminal residue" evidence="2">
    <location>
        <position position="1"/>
    </location>
</feature>
<protein>
    <submittedName>
        <fullName evidence="2">Uncharacterized protein</fullName>
    </submittedName>
</protein>
<feature type="compositionally biased region" description="Basic residues" evidence="1">
    <location>
        <begin position="326"/>
        <end position="338"/>
    </location>
</feature>
<comment type="caution">
    <text evidence="2">The sequence shown here is derived from an EMBL/GenBank/DDBJ whole genome shotgun (WGS) entry which is preliminary data.</text>
</comment>
<proteinExistence type="predicted"/>
<feature type="compositionally biased region" description="Low complexity" evidence="1">
    <location>
        <begin position="136"/>
        <end position="149"/>
    </location>
</feature>
<feature type="compositionally biased region" description="Low complexity" evidence="1">
    <location>
        <begin position="485"/>
        <end position="495"/>
    </location>
</feature>
<keyword evidence="3" id="KW-1185">Reference proteome</keyword>
<feature type="region of interest" description="Disordered" evidence="1">
    <location>
        <begin position="136"/>
        <end position="179"/>
    </location>
</feature>
<sequence length="502" mass="53865">PQQAAGCAGQFCTEAVWKASLPPPLDLRAGGGDSGSAALDANGIATDPRNPVSPYISNTDWSAAHRITQDSAVQPQPPPQDNVNHVNGTGIVGRPECEIPTITPVVTAQQLQRLQLLQQLQQLQLLHHQYLQRLQPRQGQQQGLPQQQQAMSVPQRPDGPISQPLHSGGPPSGMLPPAVWPEAQLPHQQQQQLVSCLPPLQYTGSSLDPMRPGPDLTARPLGHTRETPSGAQTTAAEAILPAGAVGHMYGSDDGGGNGGGDVIFPGDKSINNDIKAFLHLDKWRNRDPEHQALRPNRLTSAREDPDQEAANGREPDPSGEVPSPGSRHRLHYQRKMHGRLQQQQQQQQQDQDQDQDQKKLQLQLQLQLAAGMGAAAMPPPPGLVSMEDFVRGGNEMMSPVQTQSAGLTGECGATEEGFGAGSAAAQRRRRRTDALGVIRDQEQLQQVKMEPQQQPPIKPPLPPLATPTPLPKASDGGVRQRPGPASSSKRAASRACQTDSDS</sequence>
<evidence type="ECO:0000313" key="2">
    <source>
        <dbReference type="EMBL" id="GLI62120.1"/>
    </source>
</evidence>
<organism evidence="2 3">
    <name type="scientific">Volvox africanus</name>
    <dbReference type="NCBI Taxonomy" id="51714"/>
    <lineage>
        <taxon>Eukaryota</taxon>
        <taxon>Viridiplantae</taxon>
        <taxon>Chlorophyta</taxon>
        <taxon>core chlorophytes</taxon>
        <taxon>Chlorophyceae</taxon>
        <taxon>CS clade</taxon>
        <taxon>Chlamydomonadales</taxon>
        <taxon>Volvocaceae</taxon>
        <taxon>Volvox</taxon>
    </lineage>
</organism>
<feature type="non-terminal residue" evidence="2">
    <location>
        <position position="502"/>
    </location>
</feature>
<feature type="region of interest" description="Disordered" evidence="1">
    <location>
        <begin position="288"/>
        <end position="359"/>
    </location>
</feature>